<dbReference type="PANTHER" id="PTHR15574:SF40">
    <property type="entry name" value="WD AND TETRATRICOPEPTIDE REPEATS PROTEIN 1"/>
    <property type="match status" value="1"/>
</dbReference>
<keyword evidence="2" id="KW-0677">Repeat</keyword>
<reference evidence="5" key="1">
    <citation type="journal article" date="2020" name="Stud. Mycol.">
        <title>101 Dothideomycetes genomes: a test case for predicting lifestyles and emergence of pathogens.</title>
        <authorList>
            <person name="Haridas S."/>
            <person name="Albert R."/>
            <person name="Binder M."/>
            <person name="Bloem J."/>
            <person name="Labutti K."/>
            <person name="Salamov A."/>
            <person name="Andreopoulos B."/>
            <person name="Baker S."/>
            <person name="Barry K."/>
            <person name="Bills G."/>
            <person name="Bluhm B."/>
            <person name="Cannon C."/>
            <person name="Castanera R."/>
            <person name="Culley D."/>
            <person name="Daum C."/>
            <person name="Ezra D."/>
            <person name="Gonzalez J."/>
            <person name="Henrissat B."/>
            <person name="Kuo A."/>
            <person name="Liang C."/>
            <person name="Lipzen A."/>
            <person name="Lutzoni F."/>
            <person name="Magnuson J."/>
            <person name="Mondo S."/>
            <person name="Nolan M."/>
            <person name="Ohm R."/>
            <person name="Pangilinan J."/>
            <person name="Park H.-J."/>
            <person name="Ramirez L."/>
            <person name="Alfaro M."/>
            <person name="Sun H."/>
            <person name="Tritt A."/>
            <person name="Yoshinaga Y."/>
            <person name="Zwiers L.-H."/>
            <person name="Turgeon B."/>
            <person name="Goodwin S."/>
            <person name="Spatafora J."/>
            <person name="Crous P."/>
            <person name="Grigoriev I."/>
        </authorList>
    </citation>
    <scope>NUCLEOTIDE SEQUENCE</scope>
    <source>
        <strain evidence="5">CBS 269.34</strain>
    </source>
</reference>
<dbReference type="SUPFAM" id="SSF50978">
    <property type="entry name" value="WD40 repeat-like"/>
    <property type="match status" value="1"/>
</dbReference>
<evidence type="ECO:0000256" key="1">
    <source>
        <dbReference type="ARBA" id="ARBA00022574"/>
    </source>
</evidence>
<dbReference type="Pfam" id="PF00400">
    <property type="entry name" value="WD40"/>
    <property type="match status" value="4"/>
</dbReference>
<dbReference type="PANTHER" id="PTHR15574">
    <property type="entry name" value="WD REPEAT DOMAIN-CONTAINING FAMILY"/>
    <property type="match status" value="1"/>
</dbReference>
<dbReference type="SMART" id="SM00320">
    <property type="entry name" value="WD40"/>
    <property type="match status" value="5"/>
</dbReference>
<name>A0A6A6Q8I2_9PEZI</name>
<dbReference type="InterPro" id="IPR015943">
    <property type="entry name" value="WD40/YVTN_repeat-like_dom_sf"/>
</dbReference>
<dbReference type="InterPro" id="IPR001680">
    <property type="entry name" value="WD40_rpt"/>
</dbReference>
<dbReference type="InterPro" id="IPR045151">
    <property type="entry name" value="DCAF8"/>
</dbReference>
<dbReference type="Gene3D" id="2.130.10.10">
    <property type="entry name" value="YVTN repeat-like/Quinoprotein amine dehydrogenase"/>
    <property type="match status" value="2"/>
</dbReference>
<dbReference type="PROSITE" id="PS50294">
    <property type="entry name" value="WD_REPEATS_REGION"/>
    <property type="match status" value="3"/>
</dbReference>
<feature type="repeat" description="WD" evidence="3">
    <location>
        <begin position="45"/>
        <end position="75"/>
    </location>
</feature>
<dbReference type="AlphaFoldDB" id="A0A6A6Q8I2"/>
<dbReference type="GO" id="GO:0005737">
    <property type="term" value="C:cytoplasm"/>
    <property type="evidence" value="ECO:0007669"/>
    <property type="project" value="TreeGrafter"/>
</dbReference>
<proteinExistence type="predicted"/>
<accession>A0A6A6Q8I2</accession>
<dbReference type="GO" id="GO:0080008">
    <property type="term" value="C:Cul4-RING E3 ubiquitin ligase complex"/>
    <property type="evidence" value="ECO:0007669"/>
    <property type="project" value="TreeGrafter"/>
</dbReference>
<keyword evidence="6" id="KW-1185">Reference proteome</keyword>
<feature type="compositionally biased region" description="Acidic residues" evidence="4">
    <location>
        <begin position="743"/>
        <end position="773"/>
    </location>
</feature>
<dbReference type="InterPro" id="IPR036322">
    <property type="entry name" value="WD40_repeat_dom_sf"/>
</dbReference>
<evidence type="ECO:0000256" key="2">
    <source>
        <dbReference type="ARBA" id="ARBA00022737"/>
    </source>
</evidence>
<feature type="region of interest" description="Disordered" evidence="4">
    <location>
        <begin position="740"/>
        <end position="773"/>
    </location>
</feature>
<gene>
    <name evidence="5" type="ORF">BU16DRAFT_623618</name>
</gene>
<dbReference type="GO" id="GO:0045717">
    <property type="term" value="P:negative regulation of fatty acid biosynthetic process"/>
    <property type="evidence" value="ECO:0007669"/>
    <property type="project" value="TreeGrafter"/>
</dbReference>
<protein>
    <submittedName>
        <fullName evidence="5">WD40 repeat-like protein</fullName>
    </submittedName>
</protein>
<organism evidence="5 6">
    <name type="scientific">Lophium mytilinum</name>
    <dbReference type="NCBI Taxonomy" id="390894"/>
    <lineage>
        <taxon>Eukaryota</taxon>
        <taxon>Fungi</taxon>
        <taxon>Dikarya</taxon>
        <taxon>Ascomycota</taxon>
        <taxon>Pezizomycotina</taxon>
        <taxon>Dothideomycetes</taxon>
        <taxon>Pleosporomycetidae</taxon>
        <taxon>Mytilinidiales</taxon>
        <taxon>Mytilinidiaceae</taxon>
        <taxon>Lophium</taxon>
    </lineage>
</organism>
<dbReference type="PROSITE" id="PS50082">
    <property type="entry name" value="WD_REPEATS_2"/>
    <property type="match status" value="3"/>
</dbReference>
<feature type="region of interest" description="Disordered" evidence="4">
    <location>
        <begin position="346"/>
        <end position="373"/>
    </location>
</feature>
<evidence type="ECO:0000313" key="6">
    <source>
        <dbReference type="Proteomes" id="UP000799750"/>
    </source>
</evidence>
<dbReference type="OrthoDB" id="4869960at2759"/>
<feature type="region of interest" description="Disordered" evidence="4">
    <location>
        <begin position="902"/>
        <end position="946"/>
    </location>
</feature>
<evidence type="ECO:0000313" key="5">
    <source>
        <dbReference type="EMBL" id="KAF2488314.1"/>
    </source>
</evidence>
<dbReference type="EMBL" id="MU004204">
    <property type="protein sequence ID" value="KAF2488314.1"/>
    <property type="molecule type" value="Genomic_DNA"/>
</dbReference>
<feature type="repeat" description="WD" evidence="3">
    <location>
        <begin position="93"/>
        <end position="136"/>
    </location>
</feature>
<keyword evidence="1 3" id="KW-0853">WD repeat</keyword>
<feature type="repeat" description="WD" evidence="3">
    <location>
        <begin position="167"/>
        <end position="201"/>
    </location>
</feature>
<sequence>MAQPHLVDRLLRRELGDDRFSRYSSVQGLYGDRRWISELDIVNKLRGHTGCVNALSWSRSGEFLASGSDDTTVILHRYSPTESLQFEEVGSIFTGHTQNIFSVKFMPHSNDRTIITAARDSQVRIFDVEYSGRTSATVTPSSSSYHSVGFGSWSMTAGDEDTNVKVFRSHSESVKRIVTEGSPFYFLTCSEDGDVRQWDIRLPSTAYPSTSDSGSAPPPLISYKRQGIQLNTISCSPSQPHYIALGGDHLHCFLHDRRFLGRNIPAEQGAPGSSSSVQGRRYGEEVSKATNCVVRFAPGGRRRMKSSDNRQITACKISDAYPNELIVSWTGNSIYSFDIIRGLPQTQDRHGSRESKHGKRKRQQAGSFDSYDGLEQATARLRTESTHSDSDEDIALRVQNGGSQHEDDPIEADTEIDVTKNQRAHQIAAELVNIRNKMFLLEHPASAIDLTRREHIFSSVVQSCARIIPIVDAAITSWQHPDSPTTSQIAQRNGQAAARRFLQATGLLARVLGGKLSVTGELEDENHNARTIQQYYTVIGPTATEEDSCLLQNERTISTRAQFCYDFLKAICLWLDSGLGALLHGFSTSAGRGKRFPVRRNASMTAVEAALIPYLERLASDRPIMDVDKSKFHVQESRVLFETEKDAVAAFAKAVLIPFADLVSDEPGSSSQSGENETQARRTALEFWAFKVGRGVLMSAARLEPEATFLDHSFTKKVFGGTGPPSAQVDDAERDFLSRHEDIDDSIPSDSDDEDTEPEDDDYGDYSDEEEEERYASIYEQHRNRRYVDEHTPCHSQNRTYTGHINVKTIKDVNFFGRNDEYVVSGSDCGNLFIWDKKTTRIVNILDADNDVANVPAGVAFFSYKPEFVQVAAHPYEPMLAISGIDHTIKIFSADAKARQNARDGVAISHPPRRPHAPPLPPRAPRSTWSDEEEEEIARNGLKSRKRLHEEYTITAKNAQAASAAEHEPRLESY</sequence>
<dbReference type="Proteomes" id="UP000799750">
    <property type="component" value="Unassembled WGS sequence"/>
</dbReference>
<evidence type="ECO:0000256" key="3">
    <source>
        <dbReference type="PROSITE-ProRule" id="PRU00221"/>
    </source>
</evidence>
<evidence type="ECO:0000256" key="4">
    <source>
        <dbReference type="SAM" id="MobiDB-lite"/>
    </source>
</evidence>